<dbReference type="PROSITE" id="PS51257">
    <property type="entry name" value="PROKAR_LIPOPROTEIN"/>
    <property type="match status" value="1"/>
</dbReference>
<evidence type="ECO:0000313" key="2">
    <source>
        <dbReference type="Proteomes" id="UP000005309"/>
    </source>
</evidence>
<sequence length="210" mass="22889">MRKSVVCAGIAIVGAAALLTAYMLQGCTEEPLSNSPGDHVPIARESVEKTLMADDAAKREAQLLRQHRTEEQTSAVRLERKSLILGGIAYGAGDAEVRASYGTPQETTSQKSMRYAGKDVVACRYEDGLLVETVDGAVRLVRVRSHNALASGKGVRVGTPVEELRRVYGEPSMIYGKDYIYFFEEDPTIGFAFSIADDHVEEMRMGDLGL</sequence>
<reference evidence="1 2" key="1">
    <citation type="submission" date="2009-04" db="EMBL/GenBank/DDBJ databases">
        <authorList>
            <person name="Qin X."/>
            <person name="Bachman B."/>
            <person name="Battles P."/>
            <person name="Bell A."/>
            <person name="Bess C."/>
            <person name="Bickham C."/>
            <person name="Chaboub L."/>
            <person name="Chen D."/>
            <person name="Coyle M."/>
            <person name="Deiros D.R."/>
            <person name="Dinh H."/>
            <person name="Forbes L."/>
            <person name="Fowler G."/>
            <person name="Francisco L."/>
            <person name="Fu Q."/>
            <person name="Gubbala S."/>
            <person name="Hale W."/>
            <person name="Han Y."/>
            <person name="Hemphill L."/>
            <person name="Highlander S.K."/>
            <person name="Hirani K."/>
            <person name="Hogues M."/>
            <person name="Jackson L."/>
            <person name="Jakkamsetti A."/>
            <person name="Javaid M."/>
            <person name="Jiang H."/>
            <person name="Korchina V."/>
            <person name="Kovar C."/>
            <person name="Lara F."/>
            <person name="Lee S."/>
            <person name="Mata R."/>
            <person name="Mathew T."/>
            <person name="Moen C."/>
            <person name="Morales K."/>
            <person name="Munidasa M."/>
            <person name="Nazareth L."/>
            <person name="Ngo R."/>
            <person name="Nguyen L."/>
            <person name="Okwuonu G."/>
            <person name="Ongeri F."/>
            <person name="Patil S."/>
            <person name="Petrosino J."/>
            <person name="Pham C."/>
            <person name="Pham P."/>
            <person name="Pu L.-L."/>
            <person name="Puazo M."/>
            <person name="Raj R."/>
            <person name="Reid J."/>
            <person name="Rouhana J."/>
            <person name="Saada N."/>
            <person name="Shang Y."/>
            <person name="Simmons D."/>
            <person name="Thornton R."/>
            <person name="Warren J."/>
            <person name="Weissenberger G."/>
            <person name="Zhang J."/>
            <person name="Zhang L."/>
            <person name="Zhou C."/>
            <person name="Zhu D."/>
            <person name="Muzny D."/>
            <person name="Worley K."/>
            <person name="Gibbs R."/>
        </authorList>
    </citation>
    <scope>NUCLEOTIDE SEQUENCE [LARGE SCALE GENOMIC DNA]</scope>
    <source>
        <strain evidence="1 2">ATCC 43531</strain>
    </source>
</reference>
<keyword evidence="2" id="KW-1185">Reference proteome</keyword>
<organism evidence="1 2">
    <name type="scientific">Selenomonas flueggei ATCC 43531</name>
    <dbReference type="NCBI Taxonomy" id="638302"/>
    <lineage>
        <taxon>Bacteria</taxon>
        <taxon>Bacillati</taxon>
        <taxon>Bacillota</taxon>
        <taxon>Negativicutes</taxon>
        <taxon>Selenomonadales</taxon>
        <taxon>Selenomonadaceae</taxon>
        <taxon>Selenomonas</taxon>
    </lineage>
</organism>
<dbReference type="Proteomes" id="UP000005309">
    <property type="component" value="Unassembled WGS sequence"/>
</dbReference>
<accession>C4V106</accession>
<dbReference type="EMBL" id="ACLA01000002">
    <property type="protein sequence ID" value="EEQ49529.1"/>
    <property type="molecule type" value="Genomic_DNA"/>
</dbReference>
<name>C4V106_9FIRM</name>
<dbReference type="OrthoDB" id="1665909at2"/>
<dbReference type="AlphaFoldDB" id="C4V106"/>
<dbReference type="HOGENOM" id="CLU_1320159_0_0_9"/>
<dbReference type="STRING" id="638302.HMPREF0908_0111"/>
<protein>
    <recommendedName>
        <fullName evidence="3">Lipoprotein</fullName>
    </recommendedName>
</protein>
<comment type="caution">
    <text evidence="1">The sequence shown here is derived from an EMBL/GenBank/DDBJ whole genome shotgun (WGS) entry which is preliminary data.</text>
</comment>
<evidence type="ECO:0000313" key="1">
    <source>
        <dbReference type="EMBL" id="EEQ49529.1"/>
    </source>
</evidence>
<evidence type="ECO:0008006" key="3">
    <source>
        <dbReference type="Google" id="ProtNLM"/>
    </source>
</evidence>
<proteinExistence type="predicted"/>
<dbReference type="RefSeq" id="WP_006691352.1">
    <property type="nucleotide sequence ID" value="NZ_GG694010.1"/>
</dbReference>
<gene>
    <name evidence="1" type="ORF">HMPREF0908_0111</name>
</gene>